<dbReference type="InterPro" id="IPR020602">
    <property type="entry name" value="GTP_CycHdrlase_I_dom"/>
</dbReference>
<keyword evidence="6 8" id="KW-0378">Hydrolase</keyword>
<dbReference type="InterPro" id="IPR043133">
    <property type="entry name" value="GTP-CH-I_C/QueF"/>
</dbReference>
<protein>
    <recommendedName>
        <fullName evidence="8">GTP cyclohydrolase 1</fullName>
        <ecNumber evidence="8">3.5.4.16</ecNumber>
    </recommendedName>
    <alternativeName>
        <fullName evidence="8">GTP cyclohydrolase I</fullName>
        <shortName evidence="8">GTP-CH-I</shortName>
    </alternativeName>
</protein>
<dbReference type="GO" id="GO:0006729">
    <property type="term" value="P:tetrahydrobiopterin biosynthetic process"/>
    <property type="evidence" value="ECO:0007669"/>
    <property type="project" value="TreeGrafter"/>
</dbReference>
<dbReference type="RefSeq" id="WP_119910851.1">
    <property type="nucleotide sequence ID" value="NZ_QZCH01000013.1"/>
</dbReference>
<dbReference type="InterPro" id="IPR018234">
    <property type="entry name" value="GTP_CycHdrlase_I_CS"/>
</dbReference>
<evidence type="ECO:0000256" key="7">
    <source>
        <dbReference type="ARBA" id="ARBA00023134"/>
    </source>
</evidence>
<keyword evidence="4 8" id="KW-0554">One-carbon metabolism</keyword>
<dbReference type="HAMAP" id="MF_00223">
    <property type="entry name" value="FolE"/>
    <property type="match status" value="1"/>
</dbReference>
<sequence>MSETLAQQYLNIIREIGEDEHREGLLDTPMRAAKAMQFLTQGYQQQLDEVINDAVFSSESDDMVLVKGIELYSMCEHHMLPFIGTCHIAYIPNGKVLGLSKFARIVDMYSRRLQIQENLTREVAQAVLTATDALGVGVIIEAKHMCMMMRGVEKQHSNMRTSVMLGSFRENPKTRAEFLDLLRN</sequence>
<dbReference type="GO" id="GO:0003934">
    <property type="term" value="F:GTP cyclohydrolase I activity"/>
    <property type="evidence" value="ECO:0007669"/>
    <property type="project" value="UniProtKB-UniRule"/>
</dbReference>
<dbReference type="PANTHER" id="PTHR11109:SF7">
    <property type="entry name" value="GTP CYCLOHYDROLASE 1"/>
    <property type="match status" value="1"/>
</dbReference>
<accession>A0A418YE91</accession>
<keyword evidence="5 8" id="KW-0547">Nucleotide-binding</keyword>
<keyword evidence="11" id="KW-1185">Reference proteome</keyword>
<dbReference type="EC" id="3.5.4.16" evidence="8"/>
<proteinExistence type="inferred from homology"/>
<comment type="subunit">
    <text evidence="8">Homopolymer.</text>
</comment>
<comment type="pathway">
    <text evidence="2 8">Cofactor biosynthesis; 7,8-dihydroneopterin triphosphate biosynthesis; 7,8-dihydroneopterin triphosphate from GTP: step 1/1.</text>
</comment>
<dbReference type="AlphaFoldDB" id="A0A418YE91"/>
<keyword evidence="8" id="KW-0479">Metal-binding</keyword>
<feature type="binding site" evidence="8">
    <location>
        <position position="75"/>
    </location>
    <ligand>
        <name>Zn(2+)</name>
        <dbReference type="ChEBI" id="CHEBI:29105"/>
    </ligand>
</feature>
<feature type="binding site" evidence="8">
    <location>
        <position position="78"/>
    </location>
    <ligand>
        <name>Zn(2+)</name>
        <dbReference type="ChEBI" id="CHEBI:29105"/>
    </ligand>
</feature>
<dbReference type="GO" id="GO:0006730">
    <property type="term" value="P:one-carbon metabolic process"/>
    <property type="evidence" value="ECO:0007669"/>
    <property type="project" value="UniProtKB-UniRule"/>
</dbReference>
<evidence type="ECO:0000256" key="2">
    <source>
        <dbReference type="ARBA" id="ARBA00005080"/>
    </source>
</evidence>
<dbReference type="NCBIfam" id="TIGR00063">
    <property type="entry name" value="folE"/>
    <property type="match status" value="1"/>
</dbReference>
<dbReference type="UniPathway" id="UPA00848">
    <property type="reaction ID" value="UER00151"/>
</dbReference>
<dbReference type="OrthoDB" id="9801207at2"/>
<dbReference type="GO" id="GO:0005737">
    <property type="term" value="C:cytoplasm"/>
    <property type="evidence" value="ECO:0007669"/>
    <property type="project" value="TreeGrafter"/>
</dbReference>
<evidence type="ECO:0000256" key="5">
    <source>
        <dbReference type="ARBA" id="ARBA00022741"/>
    </source>
</evidence>
<dbReference type="EMBL" id="QZCH01000013">
    <property type="protein sequence ID" value="RJG47471.1"/>
    <property type="molecule type" value="Genomic_DNA"/>
</dbReference>
<comment type="similarity">
    <text evidence="3 8">Belongs to the GTP cyclohydrolase I family.</text>
</comment>
<evidence type="ECO:0000259" key="9">
    <source>
        <dbReference type="Pfam" id="PF01227"/>
    </source>
</evidence>
<dbReference type="PROSITE" id="PS00860">
    <property type="entry name" value="GTP_CYCLOHYDROL_1_2"/>
    <property type="match status" value="1"/>
</dbReference>
<evidence type="ECO:0000256" key="6">
    <source>
        <dbReference type="ARBA" id="ARBA00022801"/>
    </source>
</evidence>
<comment type="caution">
    <text evidence="10">The sequence shown here is derived from an EMBL/GenBank/DDBJ whole genome shotgun (WGS) entry which is preliminary data.</text>
</comment>
<evidence type="ECO:0000256" key="8">
    <source>
        <dbReference type="HAMAP-Rule" id="MF_00223"/>
    </source>
</evidence>
<dbReference type="NCBIfam" id="NF006826">
    <property type="entry name" value="PRK09347.1-3"/>
    <property type="match status" value="1"/>
</dbReference>
<dbReference type="InterPro" id="IPR043134">
    <property type="entry name" value="GTP-CH-I_N"/>
</dbReference>
<dbReference type="FunFam" id="3.30.1130.10:FF:000012">
    <property type="entry name" value="GTP cyclohydrolase 1"/>
    <property type="match status" value="1"/>
</dbReference>
<dbReference type="Proteomes" id="UP000283255">
    <property type="component" value="Unassembled WGS sequence"/>
</dbReference>
<evidence type="ECO:0000256" key="1">
    <source>
        <dbReference type="ARBA" id="ARBA00001052"/>
    </source>
</evidence>
<name>A0A418YE91_9GAMM</name>
<comment type="catalytic activity">
    <reaction evidence="1 8">
        <text>GTP + H2O = 7,8-dihydroneopterin 3'-triphosphate + formate + H(+)</text>
        <dbReference type="Rhea" id="RHEA:17473"/>
        <dbReference type="ChEBI" id="CHEBI:15377"/>
        <dbReference type="ChEBI" id="CHEBI:15378"/>
        <dbReference type="ChEBI" id="CHEBI:15740"/>
        <dbReference type="ChEBI" id="CHEBI:37565"/>
        <dbReference type="ChEBI" id="CHEBI:58462"/>
        <dbReference type="EC" id="3.5.4.16"/>
    </reaction>
</comment>
<gene>
    <name evidence="8 10" type="primary">folE</name>
    <name evidence="10" type="ORF">D1Z90_11200</name>
</gene>
<dbReference type="InterPro" id="IPR001474">
    <property type="entry name" value="GTP_CycHdrlase_I"/>
</dbReference>
<reference evidence="10 11" key="2">
    <citation type="submission" date="2019-01" db="EMBL/GenBank/DDBJ databases">
        <title>Motilimonas pumilus sp. nov., isolated from the gut of sea cucumber (Apostichopus japonicus).</title>
        <authorList>
            <person name="Wang F.-Q."/>
            <person name="Ren L.-H."/>
            <person name="Lin Y.-W."/>
            <person name="Sun G.-H."/>
            <person name="Du Z.-J."/>
            <person name="Zhao J.-X."/>
            <person name="Liu X.-J."/>
            <person name="Liu L.-J."/>
        </authorList>
    </citation>
    <scope>NUCLEOTIDE SEQUENCE [LARGE SCALE GENOMIC DNA]</scope>
    <source>
        <strain evidence="10 11">PLHSC7-2</strain>
    </source>
</reference>
<dbReference type="GO" id="GO:0008270">
    <property type="term" value="F:zinc ion binding"/>
    <property type="evidence" value="ECO:0007669"/>
    <property type="project" value="UniProtKB-UniRule"/>
</dbReference>
<dbReference type="PROSITE" id="PS00859">
    <property type="entry name" value="GTP_CYCLOHYDROL_1_1"/>
    <property type="match status" value="1"/>
</dbReference>
<keyword evidence="8" id="KW-0862">Zinc</keyword>
<evidence type="ECO:0000256" key="4">
    <source>
        <dbReference type="ARBA" id="ARBA00022563"/>
    </source>
</evidence>
<dbReference type="GO" id="GO:0046654">
    <property type="term" value="P:tetrahydrofolate biosynthetic process"/>
    <property type="evidence" value="ECO:0007669"/>
    <property type="project" value="UniProtKB-UniRule"/>
</dbReference>
<evidence type="ECO:0000256" key="3">
    <source>
        <dbReference type="ARBA" id="ARBA00008085"/>
    </source>
</evidence>
<feature type="domain" description="GTP cyclohydrolase I" evidence="9">
    <location>
        <begin position="7"/>
        <end position="182"/>
    </location>
</feature>
<dbReference type="Gene3D" id="3.30.1130.10">
    <property type="match status" value="1"/>
</dbReference>
<organism evidence="10 11">
    <name type="scientific">Motilimonas pumila</name>
    <dbReference type="NCBI Taxonomy" id="2303987"/>
    <lineage>
        <taxon>Bacteria</taxon>
        <taxon>Pseudomonadati</taxon>
        <taxon>Pseudomonadota</taxon>
        <taxon>Gammaproteobacteria</taxon>
        <taxon>Alteromonadales</taxon>
        <taxon>Alteromonadales genera incertae sedis</taxon>
        <taxon>Motilimonas</taxon>
    </lineage>
</organism>
<dbReference type="Gene3D" id="1.10.286.10">
    <property type="match status" value="1"/>
</dbReference>
<reference evidence="10 11" key="1">
    <citation type="submission" date="2018-09" db="EMBL/GenBank/DDBJ databases">
        <authorList>
            <person name="Wang F."/>
        </authorList>
    </citation>
    <scope>NUCLEOTIDE SEQUENCE [LARGE SCALE GENOMIC DNA]</scope>
    <source>
        <strain evidence="10 11">PLHSC7-2</strain>
    </source>
</reference>
<feature type="binding site" evidence="8">
    <location>
        <position position="146"/>
    </location>
    <ligand>
        <name>Zn(2+)</name>
        <dbReference type="ChEBI" id="CHEBI:29105"/>
    </ligand>
</feature>
<dbReference type="GO" id="GO:0005525">
    <property type="term" value="F:GTP binding"/>
    <property type="evidence" value="ECO:0007669"/>
    <property type="project" value="UniProtKB-KW"/>
</dbReference>
<keyword evidence="7 8" id="KW-0342">GTP-binding</keyword>
<evidence type="ECO:0000313" key="10">
    <source>
        <dbReference type="EMBL" id="RJG47471.1"/>
    </source>
</evidence>
<evidence type="ECO:0000313" key="11">
    <source>
        <dbReference type="Proteomes" id="UP000283255"/>
    </source>
</evidence>
<dbReference type="NCBIfam" id="NF006825">
    <property type="entry name" value="PRK09347.1-2"/>
    <property type="match status" value="1"/>
</dbReference>
<dbReference type="PANTHER" id="PTHR11109">
    <property type="entry name" value="GTP CYCLOHYDROLASE I"/>
    <property type="match status" value="1"/>
</dbReference>
<dbReference type="SUPFAM" id="SSF55620">
    <property type="entry name" value="Tetrahydrobiopterin biosynthesis enzymes-like"/>
    <property type="match status" value="1"/>
</dbReference>
<dbReference type="Pfam" id="PF01227">
    <property type="entry name" value="GTP_cyclohydroI"/>
    <property type="match status" value="1"/>
</dbReference>